<evidence type="ECO:0000256" key="1">
    <source>
        <dbReference type="SAM" id="MobiDB-lite"/>
    </source>
</evidence>
<dbReference type="Proteomes" id="UP001303236">
    <property type="component" value="Chromosome"/>
</dbReference>
<keyword evidence="3" id="KW-1185">Reference proteome</keyword>
<gene>
    <name evidence="2" type="ORF">RI138_00305</name>
</gene>
<evidence type="ECO:0000313" key="3">
    <source>
        <dbReference type="Proteomes" id="UP001303236"/>
    </source>
</evidence>
<proteinExistence type="predicted"/>
<accession>A0ABY9VNG8</accession>
<feature type="region of interest" description="Disordered" evidence="1">
    <location>
        <begin position="1"/>
        <end position="25"/>
    </location>
</feature>
<dbReference type="EMBL" id="CP134500">
    <property type="protein sequence ID" value="WNF25363.1"/>
    <property type="molecule type" value="Genomic_DNA"/>
</dbReference>
<organism evidence="2 3">
    <name type="scientific">Streptomyces durocortorensis</name>
    <dbReference type="NCBI Taxonomy" id="2811104"/>
    <lineage>
        <taxon>Bacteria</taxon>
        <taxon>Bacillati</taxon>
        <taxon>Actinomycetota</taxon>
        <taxon>Actinomycetes</taxon>
        <taxon>Kitasatosporales</taxon>
        <taxon>Streptomycetaceae</taxon>
        <taxon>Streptomyces</taxon>
    </lineage>
</organism>
<protein>
    <recommendedName>
        <fullName evidence="4">DUF3291 domain-containing protein</fullName>
    </recommendedName>
</protein>
<evidence type="ECO:0008006" key="4">
    <source>
        <dbReference type="Google" id="ProtNLM"/>
    </source>
</evidence>
<evidence type="ECO:0000313" key="2">
    <source>
        <dbReference type="EMBL" id="WNF25363.1"/>
    </source>
</evidence>
<sequence>MSATIWFTPWKPGPAGEPASGGSADGEAVVSVTEFTPHRPWTAPGVTVAGIALRQVWQDLEGAVGLWLWADPHPLRPRSGSVSVWRAERDLYAFVARKDHGRIMRSYRDRGSMRSTTWRTEHFDRDATEEAARSLLSGRSAWPA</sequence>
<feature type="compositionally biased region" description="Low complexity" evidence="1">
    <location>
        <begin position="13"/>
        <end position="25"/>
    </location>
</feature>
<reference evidence="2 3" key="1">
    <citation type="submission" date="2023-09" db="EMBL/GenBank/DDBJ databases">
        <title>Genome completion map analysis of the actinomycetes C11-1.</title>
        <authorList>
            <person name="Qin P."/>
            <person name="Guan P."/>
        </authorList>
    </citation>
    <scope>NUCLEOTIDE SEQUENCE [LARGE SCALE GENOMIC DNA]</scope>
    <source>
        <strain evidence="2 3">C11-1</strain>
    </source>
</reference>
<name>A0ABY9VNG8_9ACTN</name>